<organism evidence="4 5">
    <name type="scientific">Cuscuta europaea</name>
    <name type="common">European dodder</name>
    <dbReference type="NCBI Taxonomy" id="41803"/>
    <lineage>
        <taxon>Eukaryota</taxon>
        <taxon>Viridiplantae</taxon>
        <taxon>Streptophyta</taxon>
        <taxon>Embryophyta</taxon>
        <taxon>Tracheophyta</taxon>
        <taxon>Spermatophyta</taxon>
        <taxon>Magnoliopsida</taxon>
        <taxon>eudicotyledons</taxon>
        <taxon>Gunneridae</taxon>
        <taxon>Pentapetalae</taxon>
        <taxon>asterids</taxon>
        <taxon>lamiids</taxon>
        <taxon>Solanales</taxon>
        <taxon>Convolvulaceae</taxon>
        <taxon>Cuscuteae</taxon>
        <taxon>Cuscuta</taxon>
        <taxon>Cuscuta subgen. Cuscuta</taxon>
    </lineage>
</organism>
<dbReference type="OrthoDB" id="10265068at2759"/>
<proteinExistence type="predicted"/>
<dbReference type="SUPFAM" id="SSF48150">
    <property type="entry name" value="DNA-glycosylase"/>
    <property type="match status" value="1"/>
</dbReference>
<dbReference type="Proteomes" id="UP001152484">
    <property type="component" value="Unassembled WGS sequence"/>
</dbReference>
<feature type="compositionally biased region" description="Basic and acidic residues" evidence="3">
    <location>
        <begin position="11"/>
        <end position="30"/>
    </location>
</feature>
<evidence type="ECO:0000313" key="5">
    <source>
        <dbReference type="Proteomes" id="UP001152484"/>
    </source>
</evidence>
<dbReference type="PANTHER" id="PTHR15074">
    <property type="entry name" value="METHYL-CPG-BINDING PROTEIN"/>
    <property type="match status" value="1"/>
</dbReference>
<gene>
    <name evidence="4" type="ORF">CEURO_LOCUS9375</name>
</gene>
<feature type="region of interest" description="Disordered" evidence="3">
    <location>
        <begin position="1"/>
        <end position="30"/>
    </location>
</feature>
<evidence type="ECO:0000256" key="1">
    <source>
        <dbReference type="ARBA" id="ARBA00004123"/>
    </source>
</evidence>
<sequence length="958" mass="106060">MGFDEQMGWKSAEEKRYKRRSKEKEGEARVETMGRCSFYNDLLPAKAGVGKKLSDNRGGSDAVVAEGEAVDATAWGSEEAAVQNRKQERRGMEEVPIRSSLCFEKAAVSISCGTDEIRGRVMPMQVSDLTKVGKGKRGRDGSKYGSGLDPLSPMTNCIKGCYDSEEKSSKKIRMGCRGGAVVKARSFEDGNVGSGVAREGNEAKKNTRRPSNMRVEEKEVDGVTKASSSFAAAAASAREEDEKRKLEWCTEEKQGFLLSNIDDKKAADDNDDEEVKLDSRSTEYRGDEAARPVCRNIEDDLAQFTYIPEKDGRISPLKEKKRCLHIEPNPRLEALNRKDTTIPGGITLWCREAPTIRSSINRQSTMGFNEQTGWKSAEVKRHNRRSKEKQGEARVETMGRCFFYNDLFPARTCVGKKLSDNRGSDAVVAEGEAVDATAWGSEEAAVQKRKQERRAMEEVPIRSSLCFEKAAVSISCGTDEIRGRVMPMQVSDLTKVGKGKRGRDGSKYGSGLDPLSPMTNCSKGCYNSEEKSSKMIRMGCRGGAVVKCRSFEDGNVGSGVAREGNEAKKNSRRSSNMKVTERVIKASPCLATVQEDLVSPSFVQYPSFKDGNVGAVVREVKAAKKKSKRPSNMRVEEKEVDGVTKASSSFAAAAAASAREENEKRKLEWCTEEKQGFLLSNIDDKKADDNDDEEVKLDSRSTEYRGDEAARPVCRNIEDDLAQFTYIQEKGVRLSQPAAAGTTKSSYSRAAGGGHGQRLKKRAAAGGHGQRLKKRATAGGHGQKLKKAGETKTKPVLTAAQKRDEAYLRKMPGNNWNPPRSPHNLIQEDHVHDPWRVLLICILLNCTRGKKVSKALPELLDLCPNAKAASEVDVAQIEQIVEPLGLCRQVKIQRFSREYLEDSWTHVTQLHGIGKYAADAYAIFCTGKWDRVKPVDHMLVKYWEFLHTSSQLRDETRV</sequence>
<dbReference type="PANTHER" id="PTHR15074:SF0">
    <property type="entry name" value="METHYL-CPG-BINDING DOMAIN PROTEIN 4-LIKE PROTEIN"/>
    <property type="match status" value="1"/>
</dbReference>
<evidence type="ECO:0008006" key="6">
    <source>
        <dbReference type="Google" id="ProtNLM"/>
    </source>
</evidence>
<keyword evidence="5" id="KW-1185">Reference proteome</keyword>
<dbReference type="GO" id="GO:0006281">
    <property type="term" value="P:DNA repair"/>
    <property type="evidence" value="ECO:0007669"/>
    <property type="project" value="InterPro"/>
</dbReference>
<dbReference type="Gene3D" id="1.10.340.30">
    <property type="entry name" value="Hypothetical protein, domain 2"/>
    <property type="match status" value="1"/>
</dbReference>
<evidence type="ECO:0000313" key="4">
    <source>
        <dbReference type="EMBL" id="CAH9085403.1"/>
    </source>
</evidence>
<dbReference type="GO" id="GO:0005634">
    <property type="term" value="C:nucleus"/>
    <property type="evidence" value="ECO:0007669"/>
    <property type="project" value="UniProtKB-SubCell"/>
</dbReference>
<dbReference type="GO" id="GO:0003677">
    <property type="term" value="F:DNA binding"/>
    <property type="evidence" value="ECO:0007669"/>
    <property type="project" value="InterPro"/>
</dbReference>
<dbReference type="InterPro" id="IPR045138">
    <property type="entry name" value="MeCP2/MBD4"/>
</dbReference>
<feature type="region of interest" description="Disordered" evidence="3">
    <location>
        <begin position="494"/>
        <end position="513"/>
    </location>
</feature>
<evidence type="ECO:0000256" key="2">
    <source>
        <dbReference type="ARBA" id="ARBA00023242"/>
    </source>
</evidence>
<feature type="region of interest" description="Disordered" evidence="3">
    <location>
        <begin position="190"/>
        <end position="244"/>
    </location>
</feature>
<dbReference type="EMBL" id="CAMAPE010000018">
    <property type="protein sequence ID" value="CAH9085403.1"/>
    <property type="molecule type" value="Genomic_DNA"/>
</dbReference>
<protein>
    <recommendedName>
        <fullName evidence="6">HhH-GPD domain-containing protein</fullName>
    </recommendedName>
</protein>
<keyword evidence="2" id="KW-0539">Nucleus</keyword>
<feature type="region of interest" description="Disordered" evidence="3">
    <location>
        <begin position="736"/>
        <end position="796"/>
    </location>
</feature>
<feature type="compositionally biased region" description="Low complexity" evidence="3">
    <location>
        <begin position="226"/>
        <end position="236"/>
    </location>
</feature>
<accession>A0A9P1E877</accession>
<dbReference type="InterPro" id="IPR011257">
    <property type="entry name" value="DNA_glycosylase"/>
</dbReference>
<feature type="region of interest" description="Disordered" evidence="3">
    <location>
        <begin position="264"/>
        <end position="283"/>
    </location>
</feature>
<reference evidence="4" key="1">
    <citation type="submission" date="2022-07" db="EMBL/GenBank/DDBJ databases">
        <authorList>
            <person name="Macas J."/>
            <person name="Novak P."/>
            <person name="Neumann P."/>
        </authorList>
    </citation>
    <scope>NUCLEOTIDE SEQUENCE</scope>
</reference>
<feature type="region of interest" description="Disordered" evidence="3">
    <location>
        <begin position="682"/>
        <end position="703"/>
    </location>
</feature>
<dbReference type="AlphaFoldDB" id="A0A9P1E877"/>
<dbReference type="GO" id="GO:0003824">
    <property type="term" value="F:catalytic activity"/>
    <property type="evidence" value="ECO:0007669"/>
    <property type="project" value="InterPro"/>
</dbReference>
<comment type="subcellular location">
    <subcellularLocation>
        <location evidence="1">Nucleus</location>
    </subcellularLocation>
</comment>
<name>A0A9P1E877_CUSEU</name>
<evidence type="ECO:0000256" key="3">
    <source>
        <dbReference type="SAM" id="MobiDB-lite"/>
    </source>
</evidence>
<comment type="caution">
    <text evidence="4">The sequence shown here is derived from an EMBL/GenBank/DDBJ whole genome shotgun (WGS) entry which is preliminary data.</text>
</comment>